<dbReference type="InterPro" id="IPR014001">
    <property type="entry name" value="Helicase_ATP-bd"/>
</dbReference>
<proteinExistence type="predicted"/>
<dbReference type="SUPFAM" id="SSF52540">
    <property type="entry name" value="P-loop containing nucleoside triphosphate hydrolases"/>
    <property type="match status" value="1"/>
</dbReference>
<dbReference type="RefSeq" id="WP_075072598.1">
    <property type="nucleotide sequence ID" value="NZ_DF967972.1"/>
</dbReference>
<dbReference type="CDD" id="cd17923">
    <property type="entry name" value="DEXHc_Hrq1-like"/>
    <property type="match status" value="1"/>
</dbReference>
<reference evidence="6" key="1">
    <citation type="submission" date="2015-07" db="EMBL/GenBank/DDBJ databases">
        <title>Draft Genome Sequences of Anaerolinea thermolimosa IMO-1, Bellilinea caldifistulae GOMI-1, Leptolinea tardivitalis YMTK-2, Levilinea saccharolytica KIBI-1,Longilinea arvoryzae KOME-1, Previously Described as Members of the Anaerolineaceae (Chloroflexi).</title>
        <authorList>
            <person name="Sekiguchi Y."/>
            <person name="Ohashi A."/>
            <person name="Matsuura N."/>
            <person name="Tourlousse M.D."/>
        </authorList>
    </citation>
    <scope>NUCLEOTIDE SEQUENCE [LARGE SCALE GENOMIC DNA]</scope>
    <source>
        <strain evidence="6">KOME-1</strain>
    </source>
</reference>
<dbReference type="PANTHER" id="PTHR47962:SF5">
    <property type="entry name" value="ATP-DEPENDENT HELICASE LHR-RELATED"/>
    <property type="match status" value="1"/>
</dbReference>
<dbReference type="Proteomes" id="UP000055060">
    <property type="component" value="Unassembled WGS sequence"/>
</dbReference>
<dbReference type="Gene3D" id="3.40.50.300">
    <property type="entry name" value="P-loop containing nucleotide triphosphate hydrolases"/>
    <property type="match status" value="2"/>
</dbReference>
<evidence type="ECO:0000256" key="3">
    <source>
        <dbReference type="SAM" id="Coils"/>
    </source>
</evidence>
<dbReference type="InterPro" id="IPR011545">
    <property type="entry name" value="DEAD/DEAH_box_helicase_dom"/>
</dbReference>
<dbReference type="PROSITE" id="PS51192">
    <property type="entry name" value="HELICASE_ATP_BIND_1"/>
    <property type="match status" value="1"/>
</dbReference>
<keyword evidence="1" id="KW-0547">Nucleotide-binding</keyword>
<keyword evidence="2" id="KW-0067">ATP-binding</keyword>
<dbReference type="STRING" id="360412.LARV_01001"/>
<dbReference type="Pfam" id="PF00270">
    <property type="entry name" value="DEAD"/>
    <property type="match status" value="1"/>
</dbReference>
<feature type="domain" description="Helicase C-terminal" evidence="5">
    <location>
        <begin position="921"/>
        <end position="1070"/>
    </location>
</feature>
<keyword evidence="3" id="KW-0175">Coiled coil</keyword>
<dbReference type="InterPro" id="IPR052511">
    <property type="entry name" value="ATP-dep_Helicase"/>
</dbReference>
<name>A0A0S7BGU2_9CHLR</name>
<dbReference type="InterPro" id="IPR018973">
    <property type="entry name" value="MZB"/>
</dbReference>
<dbReference type="GO" id="GO:0004386">
    <property type="term" value="F:helicase activity"/>
    <property type="evidence" value="ECO:0007669"/>
    <property type="project" value="UniProtKB-KW"/>
</dbReference>
<dbReference type="SMART" id="SM00487">
    <property type="entry name" value="DEXDc"/>
    <property type="match status" value="1"/>
</dbReference>
<accession>A0A0S7BGU2</accession>
<dbReference type="InterPro" id="IPR001650">
    <property type="entry name" value="Helicase_C-like"/>
</dbReference>
<feature type="coiled-coil region" evidence="3">
    <location>
        <begin position="1187"/>
        <end position="1214"/>
    </location>
</feature>
<evidence type="ECO:0000256" key="2">
    <source>
        <dbReference type="ARBA" id="ARBA00022840"/>
    </source>
</evidence>
<sequence>MNVFDLREQLVKDYSSYINSFINIRDPRIRAYIDEKLNGGLLWPDPLIQINPAFEPGHWVDELVAQGVLYSTCNAVFRRKSEANPVGERFRFHRHQEEAIRVARTEQNYVLTTGTGSGKSLAYIVPIVDYVLRHGSGHGVQAIIVYPMNALANSQLGELKKFLSLGFPDGRGPVTFERYTGQENDDEKRRIMSNPPDILLTNYVMLELILTRPEERRTLVNAAQGLRFLVLDELHTYRGRQGADVSMLVRRVRTTLNATNLQCIGTSATISSTGRISQQQQDVADVAGKLFGDTVLPENVIGETLRRSTQQLDPGDGISQTALRERVLTGQSPSNYAELVSDPLASWVETTLGLRTDETGTIRRARPRSLQGADGAARQLSQETGLSEDICLAALIDVLMTGYKTRNPETGFPVFAFRLHQFISRGDTVYTSLEAEVTRHLTISGQRYVARDRSKTLYPLVFCRECGQAYYVVRKYHDPEASVDLFVPREFENRSDDENGEVGYLYLSDDDPWLPERVLDRVPEDWLEEHNGDLRIRYTQRRNLPEEFTVNPAGQVGMAGATVQFLPGKFRFCLHCGVSYNPRQGSEYAKLTQLSSGGRSTDTTILSLSLIRQLRRNRDLVEKARKMLSFTDNRQDASLQAGHFNDFTEVALLRSAIYRAVQQAGTNGIAHEVLPQRVFEALGLDFSLYAIDPGVRFAQKFETERALREVLGYRIYRDLKRGWRITSPNLEQVGLLEISYRSLDDVCTAEDVWQNMHPALVMASPETRFQICKTLLDFMRRELAIKVDYLNPTHQETLKQLSSQRLRAPWALDENERLDHAAVLFPRSRQTHNNADEYLGNVFLSARGGYGQYLRRRNNFPEYPNNLKTDETQEIIRQILEALRVGGLVQIVPEASQTGEVNGYQIPADVMVWKAGNGAHAFHDPIRVPREPEGGTHANRYFIDFYQQVTSDMHGLEAHEHTAQVPGEVREEREKDFREGKLPILYCSPTMELGVDISELNAVNMRNVPPTPANYAQRSGRAGRSGQPALVFTYCTMGSPHDQYYFKRPNLMVAGAVTPPRIDLTNQDLLKAHVHSIWLAETGLSLGISLKDLLDLSGEEPNLEVLDSVRDALDSPSARQRALIRARVVLSSIESELQNADWYSDTWLEGVINNIPLDFNRACERWRTLYHAAKGQQKTQQRVIDDVSRSSRDRDQARRLRQEAESQIDLLTDSENVIQSDFYSYRYFASEGFLPGYSFPRLPISAFIPGRRLHGDKDEFLSRSRFLAISEFGPRSIIYHEGSRYVINKVNLPVADSGEGLVTSSAKQCPNCGYFHPIVGGMGPDLCERCNKMLDNPLPFLFKLQNVSTKRRDRISSDEEERMRQGFELRTALRFQETQTGELSAQSARLVAQDGTLMASLTYAGAATLWRINMGWKRRANPNETGFVLDVERGYWAKENDNQDDPDDPTSPRTQRVIPFVEDTKNSLLFEPAQNLTPAQMASLQAALKSAIQVKYQLEDNELSAEPLPDANSRKLILFYESAEGGAGVLRQLVDRPQAFADIAQTALQLCHFDPLTGEDLRHAENTKEECEAACYNCLMSYYNQMEHRLLDRQSIKELLMILTGASVQSSPSALSRAEHLRRLKNLCQSDLERDWLDFLEQRNLNLPSHAQKLVESCHTRPDFLYERECMAIYVDGPHHLYPERRLRDAAQAECMEDRLGYLVVRFDVNDNWEQIISHFPHIFGGNP</sequence>
<evidence type="ECO:0000313" key="6">
    <source>
        <dbReference type="EMBL" id="GAP13250.1"/>
    </source>
</evidence>
<protein>
    <submittedName>
        <fullName evidence="6">Distinct helicase family with a unique C-terminal domain including a metal-binding cysteine cluster</fullName>
    </submittedName>
</protein>
<keyword evidence="7" id="KW-1185">Reference proteome</keyword>
<evidence type="ECO:0000256" key="1">
    <source>
        <dbReference type="ARBA" id="ARBA00022741"/>
    </source>
</evidence>
<dbReference type="GO" id="GO:0003677">
    <property type="term" value="F:DNA binding"/>
    <property type="evidence" value="ECO:0007669"/>
    <property type="project" value="TreeGrafter"/>
</dbReference>
<dbReference type="PANTHER" id="PTHR47962">
    <property type="entry name" value="ATP-DEPENDENT HELICASE LHR-RELATED-RELATED"/>
    <property type="match status" value="1"/>
</dbReference>
<dbReference type="GO" id="GO:0005524">
    <property type="term" value="F:ATP binding"/>
    <property type="evidence" value="ECO:0007669"/>
    <property type="project" value="UniProtKB-KW"/>
</dbReference>
<evidence type="ECO:0000259" key="4">
    <source>
        <dbReference type="PROSITE" id="PS51192"/>
    </source>
</evidence>
<organism evidence="6">
    <name type="scientific">Longilinea arvoryzae</name>
    <dbReference type="NCBI Taxonomy" id="360412"/>
    <lineage>
        <taxon>Bacteria</taxon>
        <taxon>Bacillati</taxon>
        <taxon>Chloroflexota</taxon>
        <taxon>Anaerolineae</taxon>
        <taxon>Anaerolineales</taxon>
        <taxon>Anaerolineaceae</taxon>
        <taxon>Longilinea</taxon>
    </lineage>
</organism>
<dbReference type="Pfam" id="PF09369">
    <property type="entry name" value="MZB"/>
    <property type="match status" value="1"/>
</dbReference>
<keyword evidence="6" id="KW-0347">Helicase</keyword>
<dbReference type="InterPro" id="IPR027417">
    <property type="entry name" value="P-loop_NTPase"/>
</dbReference>
<keyword evidence="6" id="KW-0378">Hydrolase</keyword>
<dbReference type="GO" id="GO:0016887">
    <property type="term" value="F:ATP hydrolysis activity"/>
    <property type="evidence" value="ECO:0007669"/>
    <property type="project" value="TreeGrafter"/>
</dbReference>
<gene>
    <name evidence="6" type="ORF">LARV_01001</name>
</gene>
<evidence type="ECO:0000313" key="7">
    <source>
        <dbReference type="Proteomes" id="UP000055060"/>
    </source>
</evidence>
<dbReference type="EMBL" id="DF967972">
    <property type="protein sequence ID" value="GAP13250.1"/>
    <property type="molecule type" value="Genomic_DNA"/>
</dbReference>
<dbReference type="Pfam" id="PF00271">
    <property type="entry name" value="Helicase_C"/>
    <property type="match status" value="1"/>
</dbReference>
<dbReference type="SMART" id="SM00490">
    <property type="entry name" value="HELICc"/>
    <property type="match status" value="1"/>
</dbReference>
<dbReference type="PROSITE" id="PS51194">
    <property type="entry name" value="HELICASE_CTER"/>
    <property type="match status" value="1"/>
</dbReference>
<feature type="domain" description="Helicase ATP-binding" evidence="4">
    <location>
        <begin position="100"/>
        <end position="288"/>
    </location>
</feature>
<evidence type="ECO:0000259" key="5">
    <source>
        <dbReference type="PROSITE" id="PS51194"/>
    </source>
</evidence>
<dbReference type="OrthoDB" id="9774462at2"/>